<keyword evidence="4" id="KW-0444">Lipid biosynthesis</keyword>
<protein>
    <recommendedName>
        <fullName evidence="3 10">Lipid-A-disaccharide synthase</fullName>
        <ecNumber evidence="2 10">2.4.1.182</ecNumber>
    </recommendedName>
</protein>
<reference evidence="11 12" key="1">
    <citation type="submission" date="2013-05" db="EMBL/GenBank/DDBJ databases">
        <title>Draft genome sequence of Rubidibacter lacunae KORDI 51-2.</title>
        <authorList>
            <person name="Choi D.H."/>
            <person name="Noh J.H."/>
            <person name="Kwon K.-K."/>
            <person name="Lee J.-H."/>
            <person name="Ryu J.-Y."/>
        </authorList>
    </citation>
    <scope>NUCLEOTIDE SEQUENCE [LARGE SCALE GENOMIC DNA]</scope>
    <source>
        <strain evidence="11 12">KORDI 51-2</strain>
    </source>
</reference>
<dbReference type="Pfam" id="PF02684">
    <property type="entry name" value="LpxB"/>
    <property type="match status" value="1"/>
</dbReference>
<dbReference type="STRING" id="582515.KR51_00009840"/>
<dbReference type="EC" id="2.4.1.182" evidence="2 10"/>
<comment type="catalytic activity">
    <reaction evidence="9">
        <text>a lipid X + a UDP-2-N,3-O-bis[(3R)-3-hydroxyacyl]-alpha-D-glucosamine = a lipid A disaccharide + UDP + H(+)</text>
        <dbReference type="Rhea" id="RHEA:67828"/>
        <dbReference type="ChEBI" id="CHEBI:15378"/>
        <dbReference type="ChEBI" id="CHEBI:58223"/>
        <dbReference type="ChEBI" id="CHEBI:137748"/>
        <dbReference type="ChEBI" id="CHEBI:176338"/>
        <dbReference type="ChEBI" id="CHEBI:176343"/>
        <dbReference type="EC" id="2.4.1.182"/>
    </reaction>
</comment>
<sequence>MQTNATGQSYSLFISTGEVSGDLQGALLVAALRRLAAARNLALEIVALGGDCMAAAGATLLGNTTRIGSVGLLESLPFVVPTWLIQRRAKQWLRAQPPDAMVAIDYCGPNLSLAEFARHWLPQIPRIYYIAPQAYVWAMPGTTRQLLSVMDRHLAIFPEEARFFRDRGIETTWVGHPIADRLQSAPSRGAARATLGIAQETRAVVLLPASRRQELKYLLPPIFEAARQLQERVPQVAYWIPLSMPAFREPIAAAVARYGLQATLVDGQQRLAAISAADLAISKSGTVNLETAYLDVPQVVLYRVSPLTAWIVRKLLNFSIPFMSPPNLVLMEAIVPELLQEEVTPERIAASAERVLLDREYCQQMQAGYARMRAALGGPGASDRAATQILDFIQARRQQTLTATD</sequence>
<dbReference type="PANTHER" id="PTHR30372">
    <property type="entry name" value="LIPID-A-DISACCHARIDE SYNTHASE"/>
    <property type="match status" value="1"/>
</dbReference>
<proteinExistence type="predicted"/>
<evidence type="ECO:0000256" key="5">
    <source>
        <dbReference type="ARBA" id="ARBA00022556"/>
    </source>
</evidence>
<keyword evidence="6 11" id="KW-0328">Glycosyltransferase</keyword>
<keyword evidence="8" id="KW-0443">Lipid metabolism</keyword>
<dbReference type="InParanoid" id="U5DKX8"/>
<dbReference type="EMBL" id="ASSJ01000024">
    <property type="protein sequence ID" value="ERN42341.1"/>
    <property type="molecule type" value="Genomic_DNA"/>
</dbReference>
<evidence type="ECO:0000256" key="10">
    <source>
        <dbReference type="NCBIfam" id="TIGR00215"/>
    </source>
</evidence>
<evidence type="ECO:0000256" key="6">
    <source>
        <dbReference type="ARBA" id="ARBA00022676"/>
    </source>
</evidence>
<evidence type="ECO:0000256" key="8">
    <source>
        <dbReference type="ARBA" id="ARBA00023098"/>
    </source>
</evidence>
<dbReference type="GO" id="GO:0005543">
    <property type="term" value="F:phospholipid binding"/>
    <property type="evidence" value="ECO:0007669"/>
    <property type="project" value="TreeGrafter"/>
</dbReference>
<dbReference type="GO" id="GO:0009245">
    <property type="term" value="P:lipid A biosynthetic process"/>
    <property type="evidence" value="ECO:0007669"/>
    <property type="project" value="UniProtKB-UniRule"/>
</dbReference>
<dbReference type="OrthoDB" id="9801642at2"/>
<name>U5DKX8_9CHRO</name>
<comment type="function">
    <text evidence="1">Condensation of UDP-2,3-diacylglucosamine and 2,3-diacylglucosamine-1-phosphate to form lipid A disaccharide, a precursor of lipid A, a phosphorylated glycolipid that anchors the lipopolysaccharide to the outer membrane of the cell.</text>
</comment>
<comment type="caution">
    <text evidence="11">The sequence shown here is derived from an EMBL/GenBank/DDBJ whole genome shotgun (WGS) entry which is preliminary data.</text>
</comment>
<keyword evidence="7 11" id="KW-0808">Transferase</keyword>
<dbReference type="SUPFAM" id="SSF53756">
    <property type="entry name" value="UDP-Glycosyltransferase/glycogen phosphorylase"/>
    <property type="match status" value="1"/>
</dbReference>
<evidence type="ECO:0000256" key="3">
    <source>
        <dbReference type="ARBA" id="ARBA00020902"/>
    </source>
</evidence>
<dbReference type="InterPro" id="IPR003835">
    <property type="entry name" value="Glyco_trans_19"/>
</dbReference>
<dbReference type="PATRIC" id="fig|582515.4.peg.1098"/>
<dbReference type="PANTHER" id="PTHR30372:SF4">
    <property type="entry name" value="LIPID-A-DISACCHARIDE SYNTHASE, MITOCHONDRIAL-RELATED"/>
    <property type="match status" value="1"/>
</dbReference>
<dbReference type="Proteomes" id="UP000016960">
    <property type="component" value="Unassembled WGS sequence"/>
</dbReference>
<organism evidence="11 12">
    <name type="scientific">Rubidibacter lacunae KORDI 51-2</name>
    <dbReference type="NCBI Taxonomy" id="582515"/>
    <lineage>
        <taxon>Bacteria</taxon>
        <taxon>Bacillati</taxon>
        <taxon>Cyanobacteriota</taxon>
        <taxon>Cyanophyceae</taxon>
        <taxon>Oscillatoriophycideae</taxon>
        <taxon>Chroococcales</taxon>
        <taxon>Aphanothecaceae</taxon>
        <taxon>Rubidibacter</taxon>
    </lineage>
</organism>
<gene>
    <name evidence="11" type="ORF">KR51_00009840</name>
</gene>
<evidence type="ECO:0000256" key="2">
    <source>
        <dbReference type="ARBA" id="ARBA00012687"/>
    </source>
</evidence>
<evidence type="ECO:0000313" key="11">
    <source>
        <dbReference type="EMBL" id="ERN42341.1"/>
    </source>
</evidence>
<dbReference type="eggNOG" id="COG0763">
    <property type="taxonomic scope" value="Bacteria"/>
</dbReference>
<dbReference type="RefSeq" id="WP_022605249.1">
    <property type="nucleotide sequence ID" value="NZ_ASSJ01000024.1"/>
</dbReference>
<keyword evidence="12" id="KW-1185">Reference proteome</keyword>
<dbReference type="GO" id="GO:0016020">
    <property type="term" value="C:membrane"/>
    <property type="evidence" value="ECO:0007669"/>
    <property type="project" value="GOC"/>
</dbReference>
<evidence type="ECO:0000256" key="4">
    <source>
        <dbReference type="ARBA" id="ARBA00022516"/>
    </source>
</evidence>
<evidence type="ECO:0000313" key="12">
    <source>
        <dbReference type="Proteomes" id="UP000016960"/>
    </source>
</evidence>
<dbReference type="AlphaFoldDB" id="U5DKX8"/>
<keyword evidence="5" id="KW-0441">Lipid A biosynthesis</keyword>
<dbReference type="GO" id="GO:0008915">
    <property type="term" value="F:lipid-A-disaccharide synthase activity"/>
    <property type="evidence" value="ECO:0007669"/>
    <property type="project" value="UniProtKB-UniRule"/>
</dbReference>
<evidence type="ECO:0000256" key="9">
    <source>
        <dbReference type="ARBA" id="ARBA00048975"/>
    </source>
</evidence>
<evidence type="ECO:0000256" key="1">
    <source>
        <dbReference type="ARBA" id="ARBA00002056"/>
    </source>
</evidence>
<dbReference type="NCBIfam" id="TIGR00215">
    <property type="entry name" value="lpxB"/>
    <property type="match status" value="1"/>
</dbReference>
<accession>U5DKX8</accession>
<evidence type="ECO:0000256" key="7">
    <source>
        <dbReference type="ARBA" id="ARBA00022679"/>
    </source>
</evidence>